<dbReference type="KEGG" id="emo:DM558_00815"/>
<sequence length="160" mass="17623">MFIMKIKVSQGFSLIEVLIAFVILVVGLLGATTLIIRSSQVNVNAYETEQVAMLSNTMVERIRANPNGINSYINKSTSTVECDNKSSNCDFNARAGADNVYFQNQFEKNLNINDVDWTLLEKGGSTTVTGSNAKLYQLKITWGADTNGVSGKSYYLNFVL</sequence>
<dbReference type="AlphaFoldDB" id="A0A3S9XAR5"/>
<dbReference type="NCBIfam" id="TIGR02523">
    <property type="entry name" value="type_IV_pilV"/>
    <property type="match status" value="1"/>
</dbReference>
<dbReference type="EMBL" id="CP029822">
    <property type="protein sequence ID" value="AZS49408.1"/>
    <property type="molecule type" value="Genomic_DNA"/>
</dbReference>
<reference evidence="3" key="1">
    <citation type="submission" date="2018-06" db="EMBL/GenBank/DDBJ databases">
        <title>Complete genome of Pseudomonas insecticola strain QZS01.</title>
        <authorList>
            <person name="Wang J."/>
            <person name="Su Q."/>
        </authorList>
    </citation>
    <scope>NUCLEOTIDE SEQUENCE [LARGE SCALE GENOMIC DNA]</scope>
    <source>
        <strain evidence="3">QZS01</strain>
    </source>
</reference>
<feature type="transmembrane region" description="Helical" evidence="1">
    <location>
        <begin position="12"/>
        <end position="36"/>
    </location>
</feature>
<evidence type="ECO:0000313" key="3">
    <source>
        <dbReference type="Proteomes" id="UP000273143"/>
    </source>
</evidence>
<evidence type="ECO:0000256" key="1">
    <source>
        <dbReference type="SAM" id="Phobius"/>
    </source>
</evidence>
<dbReference type="InterPro" id="IPR012902">
    <property type="entry name" value="N_methyl_site"/>
</dbReference>
<dbReference type="PROSITE" id="PS00409">
    <property type="entry name" value="PROKAR_NTER_METHYL"/>
    <property type="match status" value="1"/>
</dbReference>
<proteinExistence type="predicted"/>
<dbReference type="Pfam" id="PF07963">
    <property type="entry name" value="N_methyl"/>
    <property type="match status" value="1"/>
</dbReference>
<dbReference type="InterPro" id="IPR013362">
    <property type="entry name" value="Pilus_4_PilV"/>
</dbReference>
<dbReference type="Proteomes" id="UP000273143">
    <property type="component" value="Chromosome"/>
</dbReference>
<protein>
    <submittedName>
        <fullName evidence="2">Type IV pilus modification protein PilV</fullName>
    </submittedName>
</protein>
<accession>A0A3S9XAR5</accession>
<gene>
    <name evidence="2" type="primary">pilV</name>
    <name evidence="2" type="ORF">DM558_00815</name>
</gene>
<organism evidence="2 3">
    <name type="scientific">Entomomonas moraniae</name>
    <dbReference type="NCBI Taxonomy" id="2213226"/>
    <lineage>
        <taxon>Bacteria</taxon>
        <taxon>Pseudomonadati</taxon>
        <taxon>Pseudomonadota</taxon>
        <taxon>Gammaproteobacteria</taxon>
        <taxon>Pseudomonadales</taxon>
        <taxon>Pseudomonadaceae</taxon>
        <taxon>Entomomonas</taxon>
    </lineage>
</organism>
<dbReference type="NCBIfam" id="TIGR02532">
    <property type="entry name" value="IV_pilin_GFxxxE"/>
    <property type="match status" value="1"/>
</dbReference>
<evidence type="ECO:0000313" key="2">
    <source>
        <dbReference type="EMBL" id="AZS49408.1"/>
    </source>
</evidence>
<keyword evidence="1" id="KW-1133">Transmembrane helix</keyword>
<name>A0A3S9XAR5_9GAMM</name>
<keyword evidence="1" id="KW-0812">Transmembrane</keyword>
<keyword evidence="3" id="KW-1185">Reference proteome</keyword>
<keyword evidence="1" id="KW-0472">Membrane</keyword>